<proteinExistence type="predicted"/>
<comment type="caution">
    <text evidence="2">The sequence shown here is derived from an EMBL/GenBank/DDBJ whole genome shotgun (WGS) entry which is preliminary data.</text>
</comment>
<sequence>MFITFRSDDQDVSKNNNIRSIDEISYADTLYALVIQPLRQYFISLWNFITWTPKVNDNTSNQLDESTEPLLGNQSDCDDHDISPPSENKPVVKTAEQRRLEQFEAYLAEKKRRKAAKKFRRMLETTTTLSESGNERKHSKNIRGPPTDVGSIASSSFSGMSAPTISPHEADYNSAFSLTQDDLLFLKQHDQSDLVRTTKEDI</sequence>
<accession>A0A4T0M683</accession>
<name>A0A4T0M683_9BASI</name>
<feature type="region of interest" description="Disordered" evidence="1">
    <location>
        <begin position="125"/>
        <end position="155"/>
    </location>
</feature>
<feature type="region of interest" description="Disordered" evidence="1">
    <location>
        <begin position="60"/>
        <end position="92"/>
    </location>
</feature>
<organism evidence="2 3">
    <name type="scientific">Wallemia mellicola</name>
    <dbReference type="NCBI Taxonomy" id="1708541"/>
    <lineage>
        <taxon>Eukaryota</taxon>
        <taxon>Fungi</taxon>
        <taxon>Dikarya</taxon>
        <taxon>Basidiomycota</taxon>
        <taxon>Wallemiomycotina</taxon>
        <taxon>Wallemiomycetes</taxon>
        <taxon>Wallemiales</taxon>
        <taxon>Wallemiaceae</taxon>
        <taxon>Wallemia</taxon>
    </lineage>
</organism>
<gene>
    <name evidence="2" type="ORF">E3Q01_00722</name>
</gene>
<dbReference type="AlphaFoldDB" id="A0A4T0M683"/>
<evidence type="ECO:0000313" key="2">
    <source>
        <dbReference type="EMBL" id="TIC68679.1"/>
    </source>
</evidence>
<protein>
    <submittedName>
        <fullName evidence="2">Uncharacterized protein</fullName>
    </submittedName>
</protein>
<dbReference type="EMBL" id="SPRX01000006">
    <property type="protein sequence ID" value="TIC68679.1"/>
    <property type="molecule type" value="Genomic_DNA"/>
</dbReference>
<evidence type="ECO:0000256" key="1">
    <source>
        <dbReference type="SAM" id="MobiDB-lite"/>
    </source>
</evidence>
<reference evidence="2 3" key="1">
    <citation type="submission" date="2019-03" db="EMBL/GenBank/DDBJ databases">
        <title>Sequencing 25 genomes of Wallemia mellicola.</title>
        <authorList>
            <person name="Gostincar C."/>
        </authorList>
    </citation>
    <scope>NUCLEOTIDE SEQUENCE [LARGE SCALE GENOMIC DNA]</scope>
    <source>
        <strain evidence="2 3">EXF-757</strain>
    </source>
</reference>
<dbReference type="Proteomes" id="UP000310708">
    <property type="component" value="Unassembled WGS sequence"/>
</dbReference>
<evidence type="ECO:0000313" key="3">
    <source>
        <dbReference type="Proteomes" id="UP000310708"/>
    </source>
</evidence>